<sequence>MKYYKHSLKAELWKLILTSIRTFIPKNVHVIVHTNIYLEKVFQVKIFCCVISWDHSLGSFTNAGCKKEKTHVRGKLSPAYVLYCNFGLKRTIANNKYTIQRGYS</sequence>
<proteinExistence type="predicted"/>
<name>A0AAQ3NKP7_VIGMU</name>
<protein>
    <submittedName>
        <fullName evidence="1">Uncharacterized protein</fullName>
    </submittedName>
</protein>
<dbReference type="Proteomes" id="UP001374535">
    <property type="component" value="Chromosome 5"/>
</dbReference>
<dbReference type="AlphaFoldDB" id="A0AAQ3NKP7"/>
<gene>
    <name evidence="1" type="ORF">V8G54_016175</name>
</gene>
<organism evidence="1 2">
    <name type="scientific">Vigna mungo</name>
    <name type="common">Black gram</name>
    <name type="synonym">Phaseolus mungo</name>
    <dbReference type="NCBI Taxonomy" id="3915"/>
    <lineage>
        <taxon>Eukaryota</taxon>
        <taxon>Viridiplantae</taxon>
        <taxon>Streptophyta</taxon>
        <taxon>Embryophyta</taxon>
        <taxon>Tracheophyta</taxon>
        <taxon>Spermatophyta</taxon>
        <taxon>Magnoliopsida</taxon>
        <taxon>eudicotyledons</taxon>
        <taxon>Gunneridae</taxon>
        <taxon>Pentapetalae</taxon>
        <taxon>rosids</taxon>
        <taxon>fabids</taxon>
        <taxon>Fabales</taxon>
        <taxon>Fabaceae</taxon>
        <taxon>Papilionoideae</taxon>
        <taxon>50 kb inversion clade</taxon>
        <taxon>NPAAA clade</taxon>
        <taxon>indigoferoid/millettioid clade</taxon>
        <taxon>Phaseoleae</taxon>
        <taxon>Vigna</taxon>
    </lineage>
</organism>
<accession>A0AAQ3NKP7</accession>
<evidence type="ECO:0000313" key="1">
    <source>
        <dbReference type="EMBL" id="WVZ11645.1"/>
    </source>
</evidence>
<reference evidence="1 2" key="1">
    <citation type="journal article" date="2023" name="Life. Sci Alliance">
        <title>Evolutionary insights into 3D genome organization and epigenetic landscape of Vigna mungo.</title>
        <authorList>
            <person name="Junaid A."/>
            <person name="Singh B."/>
            <person name="Bhatia S."/>
        </authorList>
    </citation>
    <scope>NUCLEOTIDE SEQUENCE [LARGE SCALE GENOMIC DNA]</scope>
    <source>
        <strain evidence="1">Urdbean</strain>
    </source>
</reference>
<keyword evidence="2" id="KW-1185">Reference proteome</keyword>
<dbReference type="EMBL" id="CP144696">
    <property type="protein sequence ID" value="WVZ11645.1"/>
    <property type="molecule type" value="Genomic_DNA"/>
</dbReference>
<evidence type="ECO:0000313" key="2">
    <source>
        <dbReference type="Proteomes" id="UP001374535"/>
    </source>
</evidence>